<evidence type="ECO:0000256" key="1">
    <source>
        <dbReference type="SAM" id="MobiDB-lite"/>
    </source>
</evidence>
<feature type="region of interest" description="Disordered" evidence="1">
    <location>
        <begin position="16"/>
        <end position="136"/>
    </location>
</feature>
<feature type="compositionally biased region" description="Basic and acidic residues" evidence="1">
    <location>
        <begin position="112"/>
        <end position="132"/>
    </location>
</feature>
<dbReference type="Proteomes" id="UP001497482">
    <property type="component" value="Chromosome 4"/>
</dbReference>
<keyword evidence="3" id="KW-1185">Reference proteome</keyword>
<evidence type="ECO:0000313" key="2">
    <source>
        <dbReference type="EMBL" id="CAL1604494.1"/>
    </source>
</evidence>
<sequence length="151" mass="16435">MNEGRRSLAVRKLRLWSRDITHEKARSRSAGPGRCESAGPGQEQIRGTRPVRISGTRPGADPRDQAGADQRDQAGADQRDQARSRAAGPSRSGAAGPGPERISGTSLQGQETQKRPDKLRRQTKGPDQREAGDTLAVFQRQTVVHCFSSRL</sequence>
<evidence type="ECO:0000313" key="3">
    <source>
        <dbReference type="Proteomes" id="UP001497482"/>
    </source>
</evidence>
<gene>
    <name evidence="2" type="ORF">KC01_LOCUS31994</name>
</gene>
<organism evidence="2 3">
    <name type="scientific">Knipowitschia caucasica</name>
    <name type="common">Caucasian dwarf goby</name>
    <name type="synonym">Pomatoschistus caucasicus</name>
    <dbReference type="NCBI Taxonomy" id="637954"/>
    <lineage>
        <taxon>Eukaryota</taxon>
        <taxon>Metazoa</taxon>
        <taxon>Chordata</taxon>
        <taxon>Craniata</taxon>
        <taxon>Vertebrata</taxon>
        <taxon>Euteleostomi</taxon>
        <taxon>Actinopterygii</taxon>
        <taxon>Neopterygii</taxon>
        <taxon>Teleostei</taxon>
        <taxon>Neoteleostei</taxon>
        <taxon>Acanthomorphata</taxon>
        <taxon>Gobiaria</taxon>
        <taxon>Gobiiformes</taxon>
        <taxon>Gobioidei</taxon>
        <taxon>Gobiidae</taxon>
        <taxon>Gobiinae</taxon>
        <taxon>Knipowitschia</taxon>
    </lineage>
</organism>
<protein>
    <submittedName>
        <fullName evidence="2">Uncharacterized protein</fullName>
    </submittedName>
</protein>
<name>A0AAV2LV14_KNICA</name>
<dbReference type="EMBL" id="OZ035826">
    <property type="protein sequence ID" value="CAL1604494.1"/>
    <property type="molecule type" value="Genomic_DNA"/>
</dbReference>
<feature type="compositionally biased region" description="Low complexity" evidence="1">
    <location>
        <begin position="84"/>
        <end position="99"/>
    </location>
</feature>
<dbReference type="AlphaFoldDB" id="A0AAV2LV14"/>
<feature type="compositionally biased region" description="Basic and acidic residues" evidence="1">
    <location>
        <begin position="16"/>
        <end position="26"/>
    </location>
</feature>
<feature type="compositionally biased region" description="Basic and acidic residues" evidence="1">
    <location>
        <begin position="60"/>
        <end position="83"/>
    </location>
</feature>
<reference evidence="2 3" key="1">
    <citation type="submission" date="2024-04" db="EMBL/GenBank/DDBJ databases">
        <authorList>
            <person name="Waldvogel A.-M."/>
            <person name="Schoenle A."/>
        </authorList>
    </citation>
    <scope>NUCLEOTIDE SEQUENCE [LARGE SCALE GENOMIC DNA]</scope>
</reference>
<accession>A0AAV2LV14</accession>
<proteinExistence type="predicted"/>